<dbReference type="CDD" id="cd18086">
    <property type="entry name" value="HsC9orf114-like"/>
    <property type="match status" value="1"/>
</dbReference>
<accession>A0AAN6GCY9</accession>
<comment type="similarity">
    <text evidence="1">Belongs to the class IV-like SAM-binding methyltransferase superfamily.</text>
</comment>
<keyword evidence="4" id="KW-1185">Reference proteome</keyword>
<organism evidence="3 4">
    <name type="scientific">Tilletia horrida</name>
    <dbReference type="NCBI Taxonomy" id="155126"/>
    <lineage>
        <taxon>Eukaryota</taxon>
        <taxon>Fungi</taxon>
        <taxon>Dikarya</taxon>
        <taxon>Basidiomycota</taxon>
        <taxon>Ustilaginomycotina</taxon>
        <taxon>Exobasidiomycetes</taxon>
        <taxon>Tilletiales</taxon>
        <taxon>Tilletiaceae</taxon>
        <taxon>Tilletia</taxon>
    </lineage>
</organism>
<dbReference type="AlphaFoldDB" id="A0AAN6GCY9"/>
<sequence length="510" mass="53356">MAATAAGEAPAKRARKRSRGKHRSKKSNGGGEDAHEQEQQQDGAGGDGDGDGDGDDDDDEAASVPPQASTSKTEAAPTKRKAALPPPPPRQEAGPKLSFYERVNPHKPSAKAIPSVQGARTYTISVALPGSIVLNAQTPELQARLAGQIARTCAIFNVDEIVVFDEGSGAAVETNNGGGGFGYRGHGKQREFSDGGDGHPEGEEGGGGKGASFDPNAFLARILQYLETPQYLRKPLFPMHRDLRLAGLLPPLDCPHHLRFQDRAPFREGVIVDGASHSEYPSANPYDASSSNASAKKRKRSHQNGGTVWVNVGLKGPIEVDVPPAAAAAGSSASSSPELGTRVTVRMPEDGFTRPSLCSPREPIESAGLYWGYTVRLAPSLGLALSDAPPGFGGGYDLIIGTSERGASLESLLADTEAGQGTDGQVSGSALHKPFRHAIIVLGGLSGLEDAVERDAGLQAGADEAHALFDVWVNLVEAQGSRTIRTEEAVMIALARLKGPLDRAGRAEMP</sequence>
<dbReference type="PANTHER" id="PTHR12150:SF13">
    <property type="entry name" value="METHYLTRANSFERASE C9ORF114-RELATED"/>
    <property type="match status" value="1"/>
</dbReference>
<feature type="region of interest" description="Disordered" evidence="2">
    <location>
        <begin position="181"/>
        <end position="211"/>
    </location>
</feature>
<dbReference type="SUPFAM" id="SSF75217">
    <property type="entry name" value="alpha/beta knot"/>
    <property type="match status" value="1"/>
</dbReference>
<evidence type="ECO:0000313" key="4">
    <source>
        <dbReference type="Proteomes" id="UP001176521"/>
    </source>
</evidence>
<dbReference type="PANTHER" id="PTHR12150">
    <property type="entry name" value="CLASS IV SAM-BINDING METHYLTRANSFERASE-RELATED"/>
    <property type="match status" value="1"/>
</dbReference>
<feature type="compositionally biased region" description="Basic and acidic residues" evidence="2">
    <location>
        <begin position="188"/>
        <end position="202"/>
    </location>
</feature>
<gene>
    <name evidence="3" type="ORF">OC842_002795</name>
</gene>
<dbReference type="InterPro" id="IPR003750">
    <property type="entry name" value="Put_MeTrfase-C9orf114-like"/>
</dbReference>
<dbReference type="EMBL" id="JAPDMQ010000126">
    <property type="protein sequence ID" value="KAK0533951.1"/>
    <property type="molecule type" value="Genomic_DNA"/>
</dbReference>
<dbReference type="Proteomes" id="UP001176521">
    <property type="component" value="Unassembled WGS sequence"/>
</dbReference>
<feature type="region of interest" description="Disordered" evidence="2">
    <location>
        <begin position="1"/>
        <end position="95"/>
    </location>
</feature>
<proteinExistence type="inferred from homology"/>
<dbReference type="Pfam" id="PF02598">
    <property type="entry name" value="Methyltrn_RNA_3"/>
    <property type="match status" value="1"/>
</dbReference>
<dbReference type="InterPro" id="IPR029028">
    <property type="entry name" value="Alpha/beta_knot_MTases"/>
</dbReference>
<protein>
    <recommendedName>
        <fullName evidence="5">DUF171-domain-containing protein</fullName>
    </recommendedName>
</protein>
<dbReference type="Gene3D" id="3.40.1280.10">
    <property type="match status" value="2"/>
</dbReference>
<feature type="compositionally biased region" description="Acidic residues" evidence="2">
    <location>
        <begin position="48"/>
        <end position="61"/>
    </location>
</feature>
<comment type="caution">
    <text evidence="3">The sequence shown here is derived from an EMBL/GenBank/DDBJ whole genome shotgun (WGS) entry which is preliminary data.</text>
</comment>
<name>A0AAN6GCY9_9BASI</name>
<feature type="compositionally biased region" description="Basic residues" evidence="2">
    <location>
        <begin position="12"/>
        <end position="26"/>
    </location>
</feature>
<feature type="region of interest" description="Disordered" evidence="2">
    <location>
        <begin position="277"/>
        <end position="303"/>
    </location>
</feature>
<dbReference type="InterPro" id="IPR029026">
    <property type="entry name" value="tRNA_m1G_MTases_N"/>
</dbReference>
<evidence type="ECO:0000313" key="3">
    <source>
        <dbReference type="EMBL" id="KAK0533951.1"/>
    </source>
</evidence>
<reference evidence="3" key="1">
    <citation type="journal article" date="2023" name="PhytoFront">
        <title>Draft Genome Resources of Seven Strains of Tilletia horrida, Causal Agent of Kernel Smut of Rice.</title>
        <authorList>
            <person name="Khanal S."/>
            <person name="Antony Babu S."/>
            <person name="Zhou X.G."/>
        </authorList>
    </citation>
    <scope>NUCLEOTIDE SEQUENCE</scope>
    <source>
        <strain evidence="3">TX3</strain>
    </source>
</reference>
<evidence type="ECO:0000256" key="1">
    <source>
        <dbReference type="ARBA" id="ARBA00009841"/>
    </source>
</evidence>
<evidence type="ECO:0000256" key="2">
    <source>
        <dbReference type="SAM" id="MobiDB-lite"/>
    </source>
</evidence>
<evidence type="ECO:0008006" key="5">
    <source>
        <dbReference type="Google" id="ProtNLM"/>
    </source>
</evidence>